<dbReference type="PANTHER" id="PTHR48107:SF7">
    <property type="entry name" value="RE15974P"/>
    <property type="match status" value="1"/>
</dbReference>
<comment type="similarity">
    <text evidence="1">Belongs to the short-chain dehydrogenases/reductases (SDR) family.</text>
</comment>
<dbReference type="InterPro" id="IPR002347">
    <property type="entry name" value="SDR_fam"/>
</dbReference>
<dbReference type="Pfam" id="PF13561">
    <property type="entry name" value="adh_short_C2"/>
    <property type="match status" value="1"/>
</dbReference>
<dbReference type="InterPro" id="IPR057326">
    <property type="entry name" value="KR_dom"/>
</dbReference>
<dbReference type="RefSeq" id="WP_085615158.1">
    <property type="nucleotide sequence ID" value="NZ_JFKB01000001.1"/>
</dbReference>
<keyword evidence="2" id="KW-0560">Oxidoreductase</keyword>
<dbReference type="Gene3D" id="3.40.50.720">
    <property type="entry name" value="NAD(P)-binding Rossmann-like Domain"/>
    <property type="match status" value="1"/>
</dbReference>
<dbReference type="SMART" id="SM00822">
    <property type="entry name" value="PKS_KR"/>
    <property type="match status" value="1"/>
</dbReference>
<dbReference type="PRINTS" id="PR00081">
    <property type="entry name" value="GDHRDH"/>
</dbReference>
<dbReference type="OrthoDB" id="9803333at2"/>
<keyword evidence="5" id="KW-1185">Reference proteome</keyword>
<dbReference type="FunFam" id="3.40.50.720:FF:000084">
    <property type="entry name" value="Short-chain dehydrogenase reductase"/>
    <property type="match status" value="1"/>
</dbReference>
<evidence type="ECO:0000259" key="3">
    <source>
        <dbReference type="SMART" id="SM00822"/>
    </source>
</evidence>
<name>A0A1Y2LGY6_9PROT</name>
<evidence type="ECO:0000256" key="1">
    <source>
        <dbReference type="ARBA" id="ARBA00006484"/>
    </source>
</evidence>
<dbReference type="EMBL" id="JFKB01000001">
    <property type="protein sequence ID" value="OSQ50195.1"/>
    <property type="molecule type" value="Genomic_DNA"/>
</dbReference>
<dbReference type="PANTHER" id="PTHR48107">
    <property type="entry name" value="NADPH-DEPENDENT ALDEHYDE REDUCTASE-LIKE PROTEIN, CHLOROPLASTIC-RELATED"/>
    <property type="match status" value="1"/>
</dbReference>
<evidence type="ECO:0000313" key="5">
    <source>
        <dbReference type="Proteomes" id="UP000193396"/>
    </source>
</evidence>
<accession>A0A1Y2LGY6</accession>
<dbReference type="PRINTS" id="PR00080">
    <property type="entry name" value="SDRFAMILY"/>
</dbReference>
<reference evidence="4 5" key="1">
    <citation type="submission" date="2014-03" db="EMBL/GenBank/DDBJ databases">
        <title>The draft genome sequence of Thalassospira alkalitolerans JCM 18968.</title>
        <authorList>
            <person name="Lai Q."/>
            <person name="Shao Z."/>
        </authorList>
    </citation>
    <scope>NUCLEOTIDE SEQUENCE [LARGE SCALE GENOMIC DNA]</scope>
    <source>
        <strain evidence="4 5">JCM 18968</strain>
    </source>
</reference>
<evidence type="ECO:0000313" key="4">
    <source>
        <dbReference type="EMBL" id="OSQ50195.1"/>
    </source>
</evidence>
<dbReference type="InterPro" id="IPR036291">
    <property type="entry name" value="NAD(P)-bd_dom_sf"/>
</dbReference>
<dbReference type="CDD" id="cd05362">
    <property type="entry name" value="THN_reductase-like_SDR_c"/>
    <property type="match status" value="1"/>
</dbReference>
<dbReference type="AlphaFoldDB" id="A0A1Y2LGY6"/>
<protein>
    <submittedName>
        <fullName evidence="4">3-ketoacyl-ACP reductase</fullName>
    </submittedName>
</protein>
<dbReference type="SUPFAM" id="SSF51735">
    <property type="entry name" value="NAD(P)-binding Rossmann-fold domains"/>
    <property type="match status" value="1"/>
</dbReference>
<feature type="domain" description="Ketoreductase" evidence="3">
    <location>
        <begin position="8"/>
        <end position="191"/>
    </location>
</feature>
<organism evidence="4 5">
    <name type="scientific">Thalassospira alkalitolerans</name>
    <dbReference type="NCBI Taxonomy" id="1293890"/>
    <lineage>
        <taxon>Bacteria</taxon>
        <taxon>Pseudomonadati</taxon>
        <taxon>Pseudomonadota</taxon>
        <taxon>Alphaproteobacteria</taxon>
        <taxon>Rhodospirillales</taxon>
        <taxon>Thalassospiraceae</taxon>
        <taxon>Thalassospira</taxon>
    </lineage>
</organism>
<dbReference type="STRING" id="1293890.TALK_01590"/>
<comment type="caution">
    <text evidence="4">The sequence shown here is derived from an EMBL/GenBank/DDBJ whole genome shotgun (WGS) entry which is preliminary data.</text>
</comment>
<evidence type="ECO:0000256" key="2">
    <source>
        <dbReference type="ARBA" id="ARBA00023002"/>
    </source>
</evidence>
<dbReference type="Proteomes" id="UP000193396">
    <property type="component" value="Unassembled WGS sequence"/>
</dbReference>
<sequence>MTTPTETKTAIITGAARGIGVALAKRLAQDGFAVVVNYANSAASADALVEELSASGHQAMAIKADITNADAVKQMFDHAETRFGGVDVIVNNAGVMTTQPISEMSDAVYDAMMDTNVRGTFNMLREGAKRLRNNGRVINFSTTALHLKLPGYAIYNATKAAVEAMTGVYAKELRGRNITVNAVAPGPVATELFLSGKTDEQIAQFSKMPPIERLGQPDDIAGVVSFLAGPDSAWINGQTLRANGGLA</sequence>
<dbReference type="GO" id="GO:0016614">
    <property type="term" value="F:oxidoreductase activity, acting on CH-OH group of donors"/>
    <property type="evidence" value="ECO:0007669"/>
    <property type="project" value="UniProtKB-ARBA"/>
</dbReference>
<proteinExistence type="inferred from homology"/>
<gene>
    <name evidence="4" type="ORF">TALK_01590</name>
</gene>